<proteinExistence type="predicted"/>
<protein>
    <recommendedName>
        <fullName evidence="3">Major capsid protein</fullName>
    </recommendedName>
</protein>
<reference evidence="1 2" key="1">
    <citation type="submission" date="2024-01" db="EMBL/GenBank/DDBJ databases">
        <title>Complete genome of Cladobotryum mycophilum ATHUM6906.</title>
        <authorList>
            <person name="Christinaki A.C."/>
            <person name="Myridakis A.I."/>
            <person name="Kouvelis V.N."/>
        </authorList>
    </citation>
    <scope>NUCLEOTIDE SEQUENCE [LARGE SCALE GENOMIC DNA]</scope>
    <source>
        <strain evidence="1 2">ATHUM6906</strain>
    </source>
</reference>
<sequence length="697" mass="78399">MPIERGTLAGFDQLLSISQESIQRQLKLLYLTEVDPPIEGGPTHLINHEMHFHFSGINTKTGNKFFAKDGIDAYVCCPEVELGGQSFPDPTHPDRYRIAIIRFKFRRAEEWEVTEEEVKQGKRWDSVYIHKNVYQDDDTGDDVVEYQEIAINERDIQDVFKDIIEPATSKTNMTAITANVKKGLEEVNQKNFQISTIFCAMQSARLIQSFKLVDQNGNVPQNIKTTKGELVDVQSMIEAFITTMGRRFTGQNNPATQGFAAAANIPTPVYFVPKSFRINLSPSNQYSAGTLNYGMLTHRAMQPPILTEKGLERQIDYGIDGAGRFRDNIFSRLKTKAVPGVAEGVLFFAQDIFVNHWIGSSVAPLFYLSPSYVSRKAAAAVESSYNQLNVKNRMNIMFGDNLQRHSCDGKVYKMTNSSRSDRRIIAENALDDPTESIKMEYGTTTKISYDNLYPLKDEDDDVKRRLKLTIGSYTHIKLRFFRRKATSHVGKAFEQGYEALKGALGGSKDYVDYNGDDNWEEAYDEDVWLNYKYTFEIGTSARNRGSFEISSTHGEHLDGNQQLKSTHGYPPWNEAPGMYKVTKTHNWAETFEWAFDKEKGCLNNIAGTIATDGATVMAGALDDLVKSLGTTVILPAGSVFMFKGFSTDDAGNVFTVINYDTSTDDEVQLQRSKDVLHTRWRTPAEPVAGGRLINVFG</sequence>
<keyword evidence="2" id="KW-1185">Reference proteome</keyword>
<accession>A0ABR0SPK9</accession>
<comment type="caution">
    <text evidence="1">The sequence shown here is derived from an EMBL/GenBank/DDBJ whole genome shotgun (WGS) entry which is preliminary data.</text>
</comment>
<name>A0ABR0SPK9_9HYPO</name>
<evidence type="ECO:0000313" key="1">
    <source>
        <dbReference type="EMBL" id="KAK5994043.1"/>
    </source>
</evidence>
<organism evidence="1 2">
    <name type="scientific">Cladobotryum mycophilum</name>
    <dbReference type="NCBI Taxonomy" id="491253"/>
    <lineage>
        <taxon>Eukaryota</taxon>
        <taxon>Fungi</taxon>
        <taxon>Dikarya</taxon>
        <taxon>Ascomycota</taxon>
        <taxon>Pezizomycotina</taxon>
        <taxon>Sordariomycetes</taxon>
        <taxon>Hypocreomycetidae</taxon>
        <taxon>Hypocreales</taxon>
        <taxon>Hypocreaceae</taxon>
        <taxon>Cladobotryum</taxon>
    </lineage>
</organism>
<evidence type="ECO:0000313" key="2">
    <source>
        <dbReference type="Proteomes" id="UP001338125"/>
    </source>
</evidence>
<gene>
    <name evidence="1" type="ORF">PT974_07483</name>
</gene>
<dbReference type="EMBL" id="JAVFKD010000012">
    <property type="protein sequence ID" value="KAK5994043.1"/>
    <property type="molecule type" value="Genomic_DNA"/>
</dbReference>
<dbReference type="Proteomes" id="UP001338125">
    <property type="component" value="Unassembled WGS sequence"/>
</dbReference>
<evidence type="ECO:0008006" key="3">
    <source>
        <dbReference type="Google" id="ProtNLM"/>
    </source>
</evidence>